<keyword evidence="3" id="KW-1185">Reference proteome</keyword>
<name>A0AA88ENG5_FICCA</name>
<feature type="non-terminal residue" evidence="2">
    <location>
        <position position="1"/>
    </location>
</feature>
<dbReference type="AlphaFoldDB" id="A0AA88ENG5"/>
<feature type="region of interest" description="Disordered" evidence="1">
    <location>
        <begin position="1"/>
        <end position="52"/>
    </location>
</feature>
<gene>
    <name evidence="2" type="ORF">TIFTF001_056790</name>
</gene>
<dbReference type="EMBL" id="BTGU01022161">
    <property type="protein sequence ID" value="GMN75571.1"/>
    <property type="molecule type" value="Genomic_DNA"/>
</dbReference>
<reference evidence="2" key="1">
    <citation type="submission" date="2023-07" db="EMBL/GenBank/DDBJ databases">
        <title>draft genome sequence of fig (Ficus carica).</title>
        <authorList>
            <person name="Takahashi T."/>
            <person name="Nishimura K."/>
        </authorList>
    </citation>
    <scope>NUCLEOTIDE SEQUENCE</scope>
</reference>
<organism evidence="2 3">
    <name type="scientific">Ficus carica</name>
    <name type="common">Common fig</name>
    <dbReference type="NCBI Taxonomy" id="3494"/>
    <lineage>
        <taxon>Eukaryota</taxon>
        <taxon>Viridiplantae</taxon>
        <taxon>Streptophyta</taxon>
        <taxon>Embryophyta</taxon>
        <taxon>Tracheophyta</taxon>
        <taxon>Spermatophyta</taxon>
        <taxon>Magnoliopsida</taxon>
        <taxon>eudicotyledons</taxon>
        <taxon>Gunneridae</taxon>
        <taxon>Pentapetalae</taxon>
        <taxon>rosids</taxon>
        <taxon>fabids</taxon>
        <taxon>Rosales</taxon>
        <taxon>Moraceae</taxon>
        <taxon>Ficeae</taxon>
        <taxon>Ficus</taxon>
    </lineage>
</organism>
<sequence>ERQRQIDVSEGAQPPLGAAGGIGPVGRRRHLRDGCSRSPPQGRHALSASCSL</sequence>
<protein>
    <submittedName>
        <fullName evidence="2">Uncharacterized protein</fullName>
    </submittedName>
</protein>
<dbReference type="Proteomes" id="UP001187192">
    <property type="component" value="Unassembled WGS sequence"/>
</dbReference>
<evidence type="ECO:0000256" key="1">
    <source>
        <dbReference type="SAM" id="MobiDB-lite"/>
    </source>
</evidence>
<proteinExistence type="predicted"/>
<evidence type="ECO:0000313" key="2">
    <source>
        <dbReference type="EMBL" id="GMN75571.1"/>
    </source>
</evidence>
<evidence type="ECO:0000313" key="3">
    <source>
        <dbReference type="Proteomes" id="UP001187192"/>
    </source>
</evidence>
<accession>A0AA88ENG5</accession>
<comment type="caution">
    <text evidence="2">The sequence shown here is derived from an EMBL/GenBank/DDBJ whole genome shotgun (WGS) entry which is preliminary data.</text>
</comment>